<keyword evidence="1" id="KW-0812">Transmembrane</keyword>
<evidence type="ECO:0000256" key="1">
    <source>
        <dbReference type="SAM" id="Phobius"/>
    </source>
</evidence>
<evidence type="ECO:0000259" key="2">
    <source>
        <dbReference type="Pfam" id="PF07238"/>
    </source>
</evidence>
<evidence type="ECO:0000313" key="4">
    <source>
        <dbReference type="Proteomes" id="UP000018914"/>
    </source>
</evidence>
<proteinExistence type="predicted"/>
<dbReference type="Pfam" id="PF07238">
    <property type="entry name" value="PilZ"/>
    <property type="match status" value="1"/>
</dbReference>
<gene>
    <name evidence="3" type="ORF">THERU_00325</name>
</gene>
<dbReference type="eggNOG" id="COG5581">
    <property type="taxonomic scope" value="Bacteria"/>
</dbReference>
<dbReference type="InterPro" id="IPR009875">
    <property type="entry name" value="PilZ_domain"/>
</dbReference>
<accession>W0DAU6</accession>
<dbReference type="HOGENOM" id="CLU_785084_0_0_0"/>
<protein>
    <recommendedName>
        <fullName evidence="2">PilZ domain-containing protein</fullName>
    </recommendedName>
</protein>
<feature type="transmembrane region" description="Helical" evidence="1">
    <location>
        <begin position="25"/>
        <end position="46"/>
    </location>
</feature>
<dbReference type="GO" id="GO:0035438">
    <property type="term" value="F:cyclic-di-GMP binding"/>
    <property type="evidence" value="ECO:0007669"/>
    <property type="project" value="InterPro"/>
</dbReference>
<keyword evidence="4" id="KW-1185">Reference proteome</keyword>
<reference evidence="3 4" key="1">
    <citation type="submission" date="2013-12" db="EMBL/GenBank/DDBJ databases">
        <authorList>
            <consortium name="DOE Joint Genome Institute"/>
            <person name="Eisen J."/>
            <person name="Huntemann M."/>
            <person name="Han J."/>
            <person name="Chen A."/>
            <person name="Kyrpides N."/>
            <person name="Mavromatis K."/>
            <person name="Markowitz V."/>
            <person name="Palaniappan K."/>
            <person name="Ivanova N."/>
            <person name="Schaumberg A."/>
            <person name="Pati A."/>
            <person name="Liolios K."/>
            <person name="Nordberg H.P."/>
            <person name="Cantor M.N."/>
            <person name="Hua S.X."/>
            <person name="Woyke T."/>
        </authorList>
    </citation>
    <scope>NUCLEOTIDE SEQUENCE [LARGE SCALE GENOMIC DNA]</scope>
    <source>
        <strain evidence="3 4">DSM 23557</strain>
    </source>
</reference>
<dbReference type="SUPFAM" id="SSF141371">
    <property type="entry name" value="PilZ domain-like"/>
    <property type="match status" value="1"/>
</dbReference>
<keyword evidence="1" id="KW-1133">Transmembrane helix</keyword>
<name>W0DAU6_9AQUI</name>
<evidence type="ECO:0000313" key="3">
    <source>
        <dbReference type="EMBL" id="AHE95351.1"/>
    </source>
</evidence>
<organism evidence="4">
    <name type="scientific">Thermocrinis ruber</name>
    <dbReference type="NCBI Taxonomy" id="75906"/>
    <lineage>
        <taxon>Bacteria</taxon>
        <taxon>Pseudomonadati</taxon>
        <taxon>Aquificota</taxon>
        <taxon>Aquificia</taxon>
        <taxon>Aquificales</taxon>
        <taxon>Aquificaceae</taxon>
        <taxon>Thermocrinis</taxon>
    </lineage>
</organism>
<dbReference type="AlphaFoldDB" id="W0DAU6"/>
<dbReference type="Proteomes" id="UP000018914">
    <property type="component" value="Chromosome"/>
</dbReference>
<feature type="domain" description="PilZ" evidence="2">
    <location>
        <begin position="259"/>
        <end position="342"/>
    </location>
</feature>
<dbReference type="STRING" id="75906.THERU_00325"/>
<keyword evidence="1" id="KW-0472">Membrane</keyword>
<dbReference type="Gene3D" id="2.40.10.220">
    <property type="entry name" value="predicted glycosyltransferase like domains"/>
    <property type="match status" value="1"/>
</dbReference>
<sequence>MNYQGGFETFKEATRYMFQPDLADVLLVLFGFVASVFVLIVLPYAVSKYLASRSVRREFEVVGKQMGLNEEEIALLYKCASTLEEPNKVFYSKYVFERCVGKLVKESSDNIPIIVSVRKKLKFEHLPWFLPLATTRDIEVYQTGFVSYKGKSYGAAVWEKTEEDLKIAILDRAPEFPQPGEKVRFSFLREDDGRYYFEAEVLNTYLEGGKVILVVPHTEKLGKVQLRDSIRWKVSIPARAFFFNRKVKAEELSLIEELPDESFLEGTIENISTEGVKVCFNRFLSAKEGDSLLLEFEWKGEAFKNILAEIRHISGSTDRTCFGLKFLNLKKNYEDTIRRFIIEEQREALKAYKMDR</sequence>
<dbReference type="EMBL" id="CP007028">
    <property type="protein sequence ID" value="AHE95351.1"/>
    <property type="molecule type" value="Genomic_DNA"/>
</dbReference>
<dbReference type="KEGG" id="trd:THERU_00325"/>